<protein>
    <submittedName>
        <fullName evidence="2">Uncharacterized protein</fullName>
    </submittedName>
</protein>
<evidence type="ECO:0000313" key="2">
    <source>
        <dbReference type="EMBL" id="KCV69774.1"/>
    </source>
</evidence>
<dbReference type="Proteomes" id="UP000030693">
    <property type="component" value="Unassembled WGS sequence"/>
</dbReference>
<name>A0A058Z649_FONAL</name>
<dbReference type="GeneID" id="20528912"/>
<gene>
    <name evidence="2" type="ORF">H696_04187</name>
</gene>
<sequence length="694" mass="75492">MLASRATGRALRAWGSPALAAAAARWGWPLPRRDTPAPGGPAAPASGPMAAPAMGMGRPCVRGFSSAGAAPGPGDGPCAGERLCRAIEAGREPLPQGFDDVAHFRLFLRLVGDPREGRPLAPLGTLGRLLGMDRSSVQALLSQYGREFGIAPAKRPLSLFPEQVVGPGDPIFEDMMGLIRRDPPVLGAALSRLLCLLPRQVEGLLAEHAAEILDEAERDQGVCIRRLGHLVTVAPPLSKQTMATLLSTSLLQLTAAMRRHFPEHGVMVVPKASPAKLEALRAVLADRTRVPVPRLAEICTLADVCISTVATHGPTLCPEYVVRLRGELSPKKVARLRALLREQCHSIRAMSRDLGQPARYLRWYIKYYEPGVVLPAGNDQPVYVLALPDSSTRLTLAEYMRRFLPAASPLHGTRDEDIPARAANWMPGTVADDGASESDAEAPAAPGPEPGPGPPARMSVQERNQALEVRLQGLCGLRPALSPAEVLEQMGIPWVHIDRALASFEWPKDLWDARRRLASRAPSDEGIRRLRQLASQVHPSGRRMRHTVRELAAELGQEPDVVFTMLHQYAPEYFFLAVAPEAKSGLGGIYVPEEKLADLLAAVHGRHPAPVLHQVAADLGCTLPQVVNSLRADAFQRGIQFKAPSYARHLASRTFQVEQVLALYPGMQAAHMCSMFRDLLPHHFYRCQRYIVSQ</sequence>
<evidence type="ECO:0000313" key="3">
    <source>
        <dbReference type="Proteomes" id="UP000030693"/>
    </source>
</evidence>
<dbReference type="RefSeq" id="XP_009496339.1">
    <property type="nucleotide sequence ID" value="XM_009498064.1"/>
</dbReference>
<keyword evidence="3" id="KW-1185">Reference proteome</keyword>
<dbReference type="AlphaFoldDB" id="A0A058Z649"/>
<reference evidence="2" key="1">
    <citation type="submission" date="2013-04" db="EMBL/GenBank/DDBJ databases">
        <title>The Genome Sequence of Fonticula alba ATCC 38817.</title>
        <authorList>
            <consortium name="The Broad Institute Genomics Platform"/>
            <person name="Russ C."/>
            <person name="Cuomo C."/>
            <person name="Burger G."/>
            <person name="Gray M.W."/>
            <person name="Holland P.W.H."/>
            <person name="King N."/>
            <person name="Lang F.B.F."/>
            <person name="Roger A.J."/>
            <person name="Ruiz-Trillo I."/>
            <person name="Brown M."/>
            <person name="Walker B."/>
            <person name="Young S."/>
            <person name="Zeng Q."/>
            <person name="Gargeya S."/>
            <person name="Fitzgerald M."/>
            <person name="Haas B."/>
            <person name="Abouelleil A."/>
            <person name="Allen A.W."/>
            <person name="Alvarado L."/>
            <person name="Arachchi H.M."/>
            <person name="Berlin A.M."/>
            <person name="Chapman S.B."/>
            <person name="Gainer-Dewar J."/>
            <person name="Goldberg J."/>
            <person name="Griggs A."/>
            <person name="Gujja S."/>
            <person name="Hansen M."/>
            <person name="Howarth C."/>
            <person name="Imamovic A."/>
            <person name="Ireland A."/>
            <person name="Larimer J."/>
            <person name="McCowan C."/>
            <person name="Murphy C."/>
            <person name="Pearson M."/>
            <person name="Poon T.W."/>
            <person name="Priest M."/>
            <person name="Roberts A."/>
            <person name="Saif S."/>
            <person name="Shea T."/>
            <person name="Sisk P."/>
            <person name="Sykes S."/>
            <person name="Wortman J."/>
            <person name="Nusbaum C."/>
            <person name="Birren B."/>
        </authorList>
    </citation>
    <scope>NUCLEOTIDE SEQUENCE [LARGE SCALE GENOMIC DNA]</scope>
    <source>
        <strain evidence="2">ATCC 38817</strain>
    </source>
</reference>
<proteinExistence type="predicted"/>
<feature type="compositionally biased region" description="Pro residues" evidence="1">
    <location>
        <begin position="445"/>
        <end position="455"/>
    </location>
</feature>
<evidence type="ECO:0000256" key="1">
    <source>
        <dbReference type="SAM" id="MobiDB-lite"/>
    </source>
</evidence>
<accession>A0A058Z649</accession>
<feature type="region of interest" description="Disordered" evidence="1">
    <location>
        <begin position="426"/>
        <end position="459"/>
    </location>
</feature>
<dbReference type="EMBL" id="KB932206">
    <property type="protein sequence ID" value="KCV69774.1"/>
    <property type="molecule type" value="Genomic_DNA"/>
</dbReference>
<organism evidence="2">
    <name type="scientific">Fonticula alba</name>
    <name type="common">Slime mold</name>
    <dbReference type="NCBI Taxonomy" id="691883"/>
    <lineage>
        <taxon>Eukaryota</taxon>
        <taxon>Rotosphaerida</taxon>
        <taxon>Fonticulaceae</taxon>
        <taxon>Fonticula</taxon>
    </lineage>
</organism>